<evidence type="ECO:0000259" key="1">
    <source>
        <dbReference type="PROSITE" id="PS51704"/>
    </source>
</evidence>
<accession>A0A3B1ABS9</accession>
<dbReference type="SUPFAM" id="SSF51695">
    <property type="entry name" value="PLC-like phosphodiesterases"/>
    <property type="match status" value="1"/>
</dbReference>
<dbReference type="PANTHER" id="PTHR46211:SF1">
    <property type="entry name" value="GLYCEROPHOSPHODIESTER PHOSPHODIESTERASE, CYTOPLASMIC"/>
    <property type="match status" value="1"/>
</dbReference>
<dbReference type="GO" id="GO:0006629">
    <property type="term" value="P:lipid metabolic process"/>
    <property type="evidence" value="ECO:0007669"/>
    <property type="project" value="InterPro"/>
</dbReference>
<dbReference type="Gene3D" id="3.20.20.190">
    <property type="entry name" value="Phosphatidylinositol (PI) phosphodiesterase"/>
    <property type="match status" value="1"/>
</dbReference>
<protein>
    <recommendedName>
        <fullName evidence="1">GP-PDE domain-containing protein</fullName>
    </recommendedName>
</protein>
<dbReference type="InterPro" id="IPR017946">
    <property type="entry name" value="PLC-like_Pdiesterase_TIM-brl"/>
</dbReference>
<dbReference type="InterPro" id="IPR030395">
    <property type="entry name" value="GP_PDE_dom"/>
</dbReference>
<evidence type="ECO:0000313" key="2">
    <source>
        <dbReference type="EMBL" id="VAW91254.1"/>
    </source>
</evidence>
<organism evidence="2">
    <name type="scientific">hydrothermal vent metagenome</name>
    <dbReference type="NCBI Taxonomy" id="652676"/>
    <lineage>
        <taxon>unclassified sequences</taxon>
        <taxon>metagenomes</taxon>
        <taxon>ecological metagenomes</taxon>
    </lineage>
</organism>
<dbReference type="AlphaFoldDB" id="A0A3B1ABS9"/>
<dbReference type="PANTHER" id="PTHR46211">
    <property type="entry name" value="GLYCEROPHOSPHORYL DIESTER PHOSPHODIESTERASE"/>
    <property type="match status" value="1"/>
</dbReference>
<dbReference type="Pfam" id="PF03009">
    <property type="entry name" value="GDPD"/>
    <property type="match status" value="1"/>
</dbReference>
<sequence length="253" mass="29030">MRNKIPKIVAHRGYAQCYPENSELAISAAFEAGACYVEIDIQCLKDNTVVIYHDANMQRVSNVDKNIMTLSKNDLQNYNAAEQIRFGNKFIDNKISLLSDMVAVLKKYKNGKILVELKDESLSQFGIERVVDNVYKDLKSVWSQIIVISYNMESLKYSRDNYGCDVAWVVTKWDDISHKLVTEFEPEMIVVNYKKINFEIDGLWQGPWQWVTYEVTDAELAMELSEKGVDMIESMDVGGLLLDSRLKLSSCEH</sequence>
<dbReference type="EMBL" id="UOFS01000006">
    <property type="protein sequence ID" value="VAW91254.1"/>
    <property type="molecule type" value="Genomic_DNA"/>
</dbReference>
<gene>
    <name evidence="2" type="ORF">MNBD_GAMMA22-2682</name>
</gene>
<dbReference type="GO" id="GO:0008081">
    <property type="term" value="F:phosphoric diester hydrolase activity"/>
    <property type="evidence" value="ECO:0007669"/>
    <property type="project" value="InterPro"/>
</dbReference>
<feature type="domain" description="GP-PDE" evidence="1">
    <location>
        <begin position="6"/>
        <end position="253"/>
    </location>
</feature>
<name>A0A3B1ABS9_9ZZZZ</name>
<dbReference type="PROSITE" id="PS51704">
    <property type="entry name" value="GP_PDE"/>
    <property type="match status" value="1"/>
</dbReference>
<proteinExistence type="predicted"/>
<reference evidence="2" key="1">
    <citation type="submission" date="2018-06" db="EMBL/GenBank/DDBJ databases">
        <authorList>
            <person name="Zhirakovskaya E."/>
        </authorList>
    </citation>
    <scope>NUCLEOTIDE SEQUENCE</scope>
</reference>